<name>A0AA39CIC6_9EURO</name>
<sequence>MSHKPRTRRGDPTFARLKLDPARKAMAVLVDSKGFQHQHSRPGGRKSRRGKMTFSTDRPTLYNRDPYTFINASSIPPQILTVIHGVLKSWDQVSTDYTYTEQFHPNGALQASPEPAVGHDAMRQLHDAMVSPTAGPIVDLQHYLDRFFLMPSPPEGKTEAVFTGKLTSVLKNGQEATTEFATWLVLSPAQQDSEVLKIELLRVLSDTSELMVKMGSMYAAGEAKQ</sequence>
<evidence type="ECO:0000256" key="1">
    <source>
        <dbReference type="SAM" id="MobiDB-lite"/>
    </source>
</evidence>
<protein>
    <submittedName>
        <fullName evidence="2">Uncharacterized protein</fullName>
    </submittedName>
</protein>
<accession>A0AA39CIC6</accession>
<gene>
    <name evidence="2" type="ORF">H2200_005703</name>
</gene>
<dbReference type="EMBL" id="JAPDRK010000008">
    <property type="protein sequence ID" value="KAJ9609376.1"/>
    <property type="molecule type" value="Genomic_DNA"/>
</dbReference>
<feature type="compositionally biased region" description="Basic residues" evidence="1">
    <location>
        <begin position="36"/>
        <end position="51"/>
    </location>
</feature>
<reference evidence="2" key="1">
    <citation type="submission" date="2022-10" db="EMBL/GenBank/DDBJ databases">
        <title>Culturing micro-colonial fungi from biological soil crusts in the Mojave desert and describing Neophaeococcomyces mojavensis, and introducing the new genera and species Taxawa tesnikishii.</title>
        <authorList>
            <person name="Kurbessoian T."/>
            <person name="Stajich J.E."/>
        </authorList>
    </citation>
    <scope>NUCLEOTIDE SEQUENCE</scope>
    <source>
        <strain evidence="2">TK_41</strain>
    </source>
</reference>
<organism evidence="2 3">
    <name type="scientific">Cladophialophora chaetospira</name>
    <dbReference type="NCBI Taxonomy" id="386627"/>
    <lineage>
        <taxon>Eukaryota</taxon>
        <taxon>Fungi</taxon>
        <taxon>Dikarya</taxon>
        <taxon>Ascomycota</taxon>
        <taxon>Pezizomycotina</taxon>
        <taxon>Eurotiomycetes</taxon>
        <taxon>Chaetothyriomycetidae</taxon>
        <taxon>Chaetothyriales</taxon>
        <taxon>Herpotrichiellaceae</taxon>
        <taxon>Cladophialophora</taxon>
    </lineage>
</organism>
<keyword evidence="3" id="KW-1185">Reference proteome</keyword>
<comment type="caution">
    <text evidence="2">The sequence shown here is derived from an EMBL/GenBank/DDBJ whole genome shotgun (WGS) entry which is preliminary data.</text>
</comment>
<dbReference type="AlphaFoldDB" id="A0AA39CIC6"/>
<proteinExistence type="predicted"/>
<evidence type="ECO:0000313" key="3">
    <source>
        <dbReference type="Proteomes" id="UP001172673"/>
    </source>
</evidence>
<feature type="region of interest" description="Disordered" evidence="1">
    <location>
        <begin position="31"/>
        <end position="57"/>
    </location>
</feature>
<dbReference type="Proteomes" id="UP001172673">
    <property type="component" value="Unassembled WGS sequence"/>
</dbReference>
<evidence type="ECO:0000313" key="2">
    <source>
        <dbReference type="EMBL" id="KAJ9609376.1"/>
    </source>
</evidence>